<sequence>MDQQTYCNTAFHNPVESQDIPDYLFSSNSANTSFENLTTQGSTSLSIWHSGEPSSSGHSVNYCDCDRPKQEHMWPSSMNIDEESPVLEERDFQATGPLSLERVNINLNSNHGVDADSFLQDPNSGDVPQGSDMDVRHSTMTSPASETEPRSLPYNTVLMQSAYLPSTSRTPNPYGSSSGCPGIVLDDSDSRSEASLDSRRLSCKRKNIEGVSGQASSSGNAGFPFHNENSSLHSVSAPHNVATVINISGSSTEAAGSNPSEVQSTERSSAIVRGTVSERYPISVGRVENSERNFRMRFNPTHQHDICPSNIPTTGVTIRHSNVWSSHQPSSHAVPLNHSVDSRLAVSGSSSQPQHQLSMLNRLTPDVHSSQWNGDANSRVGSQPSTGDSGERLNSSGEEVHSRSIHGNSISGHSLLAYPSDIRQTGQDPTHLHIGNVSSNVPHNTLPTSRAGTSSGTHSPVGATWVPQHILHGQQQLLEAVRRPPHLGSSVRGERSNIVPAHPSSHLVSSQETNHHSGVGFHGSHQSLLRSAFLAERHNDGVLSAPLSIRNLAAVRESRYRMLSEIRNALDLMRRGENLRFEDVFVLDQSAFFGGGADLHDRHRDMRLDVDNMSYEELLALEERIGNVSTGLGEEKISECLKQRVYIPLATESSSEMEPCCVCQEEYVEGEDIGALECGHDFHAACIKQWLTHKNLCPICKTTGLVT</sequence>
<proteinExistence type="predicted"/>
<gene>
    <name evidence="1" type="ORF">IHE45_03G044000</name>
</gene>
<dbReference type="Proteomes" id="UP000827976">
    <property type="component" value="Chromosome 3"/>
</dbReference>
<comment type="caution">
    <text evidence="1">The sequence shown here is derived from an EMBL/GenBank/DDBJ whole genome shotgun (WGS) entry which is preliminary data.</text>
</comment>
<reference evidence="2" key="1">
    <citation type="journal article" date="2022" name="Nat. Commun.">
        <title>Chromosome evolution and the genetic basis of agronomically important traits in greater yam.</title>
        <authorList>
            <person name="Bredeson J.V."/>
            <person name="Lyons J.B."/>
            <person name="Oniyinde I.O."/>
            <person name="Okereke N.R."/>
            <person name="Kolade O."/>
            <person name="Nnabue I."/>
            <person name="Nwadili C.O."/>
            <person name="Hribova E."/>
            <person name="Parker M."/>
            <person name="Nwogha J."/>
            <person name="Shu S."/>
            <person name="Carlson J."/>
            <person name="Kariba R."/>
            <person name="Muthemba S."/>
            <person name="Knop K."/>
            <person name="Barton G.J."/>
            <person name="Sherwood A.V."/>
            <person name="Lopez-Montes A."/>
            <person name="Asiedu R."/>
            <person name="Jamnadass R."/>
            <person name="Muchugi A."/>
            <person name="Goodstein D."/>
            <person name="Egesi C.N."/>
            <person name="Featherston J."/>
            <person name="Asfaw A."/>
            <person name="Simpson G.G."/>
            <person name="Dolezel J."/>
            <person name="Hendre P.S."/>
            <person name="Van Deynze A."/>
            <person name="Kumar P.L."/>
            <person name="Obidiegwu J.E."/>
            <person name="Bhattacharjee R."/>
            <person name="Rokhsar D.S."/>
        </authorList>
    </citation>
    <scope>NUCLEOTIDE SEQUENCE [LARGE SCALE GENOMIC DNA]</scope>
    <source>
        <strain evidence="2">cv. TDa95/00328</strain>
    </source>
</reference>
<keyword evidence="2" id="KW-1185">Reference proteome</keyword>
<evidence type="ECO:0000313" key="2">
    <source>
        <dbReference type="Proteomes" id="UP000827976"/>
    </source>
</evidence>
<organism evidence="1 2">
    <name type="scientific">Dioscorea alata</name>
    <name type="common">Purple yam</name>
    <dbReference type="NCBI Taxonomy" id="55571"/>
    <lineage>
        <taxon>Eukaryota</taxon>
        <taxon>Viridiplantae</taxon>
        <taxon>Streptophyta</taxon>
        <taxon>Embryophyta</taxon>
        <taxon>Tracheophyta</taxon>
        <taxon>Spermatophyta</taxon>
        <taxon>Magnoliopsida</taxon>
        <taxon>Liliopsida</taxon>
        <taxon>Dioscoreales</taxon>
        <taxon>Dioscoreaceae</taxon>
        <taxon>Dioscorea</taxon>
    </lineage>
</organism>
<evidence type="ECO:0000313" key="1">
    <source>
        <dbReference type="EMBL" id="KAH7688637.1"/>
    </source>
</evidence>
<name>A0ACB7WKQ8_DIOAL</name>
<protein>
    <submittedName>
        <fullName evidence="1">Zinc finger RING/FYVE/PHD-type protein</fullName>
    </submittedName>
</protein>
<accession>A0ACB7WKQ8</accession>
<dbReference type="EMBL" id="CM037013">
    <property type="protein sequence ID" value="KAH7688637.1"/>
    <property type="molecule type" value="Genomic_DNA"/>
</dbReference>